<reference evidence="1 2" key="1">
    <citation type="submission" date="2016-03" db="EMBL/GenBank/DDBJ databases">
        <title>Niastella vici sp. nov., isolated from farmland soil.</title>
        <authorList>
            <person name="Chen L."/>
            <person name="Wang D."/>
            <person name="Yang S."/>
            <person name="Wang G."/>
        </authorList>
    </citation>
    <scope>NUCLEOTIDE SEQUENCE [LARGE SCALE GENOMIC DNA]</scope>
    <source>
        <strain evidence="1 2">DJ57</strain>
    </source>
</reference>
<evidence type="ECO:0000313" key="1">
    <source>
        <dbReference type="EMBL" id="OQP62582.1"/>
    </source>
</evidence>
<organism evidence="1 2">
    <name type="scientific">Niastella vici</name>
    <dbReference type="NCBI Taxonomy" id="1703345"/>
    <lineage>
        <taxon>Bacteria</taxon>
        <taxon>Pseudomonadati</taxon>
        <taxon>Bacteroidota</taxon>
        <taxon>Chitinophagia</taxon>
        <taxon>Chitinophagales</taxon>
        <taxon>Chitinophagaceae</taxon>
        <taxon>Niastella</taxon>
    </lineage>
</organism>
<name>A0A1V9FW57_9BACT</name>
<dbReference type="OrthoDB" id="1184601at2"/>
<dbReference type="AlphaFoldDB" id="A0A1V9FW57"/>
<evidence type="ECO:0000313" key="2">
    <source>
        <dbReference type="Proteomes" id="UP000192796"/>
    </source>
</evidence>
<sequence length="334" mass="37856">MLVSQNESIPQGWVGGFAQSNPQFAYPDPDLSSLPLLDNMDNIKLLTRMQQAEWPEFSWETEKGNADTRLFQMFAPYISRIGYTDLGRVYSIICPQQGVWIQGIGTLNIEVTVTSQRGWVDEPNKENNMYADMTVEGKIWFSPDANQNAFIKLLWDLFSNNNLPFPSTKAQAIRVTTHQPQNPGQPVFAVRKGQTTLFESPDFARHPEAYGTANLAVEIGPIVPTNNELVDTFNQKVMDLFNLGSGNILQSGNILSWNIWISKPGLVDQDEWRNHAEKWRESIDVTHHSPDGDGTKPRYFNGTYFNPVQALIDEKIQEIIDWLKHHFMSVGTPA</sequence>
<dbReference type="RefSeq" id="WP_081149074.1">
    <property type="nucleotide sequence ID" value="NZ_LVYD01000050.1"/>
</dbReference>
<dbReference type="EMBL" id="LVYD01000050">
    <property type="protein sequence ID" value="OQP62582.1"/>
    <property type="molecule type" value="Genomic_DNA"/>
</dbReference>
<gene>
    <name evidence="1" type="ORF">A3860_28235</name>
</gene>
<comment type="caution">
    <text evidence="1">The sequence shown here is derived from an EMBL/GenBank/DDBJ whole genome shotgun (WGS) entry which is preliminary data.</text>
</comment>
<dbReference type="Proteomes" id="UP000192796">
    <property type="component" value="Unassembled WGS sequence"/>
</dbReference>
<protein>
    <submittedName>
        <fullName evidence="1">Uncharacterized protein</fullName>
    </submittedName>
</protein>
<proteinExistence type="predicted"/>
<accession>A0A1V9FW57</accession>
<keyword evidence="2" id="KW-1185">Reference proteome</keyword>